<gene>
    <name evidence="2" type="ORF">DCF17_10690</name>
</gene>
<sequence>MLAAGAGFAGLTWPLASDHAARLSERLPDPLGRWADSAMITYQHKEFSIRYIGFAILSSVAIGIGTAEAMRSHQGRVQRRQGLLDQVLAEADQDRPLADASSLDTLPAPGAEPPQPHRLGGVETDAALDWASLLRVPSVSDSLETETEGGGLLAIPIDQHSLYHLEGGGQNCCLALAVEGEYYSYYRRRPNLDRARSLVQHLQRRGQQAIATWDDSGYIVWVYRPSAARHATPWPALAASN</sequence>
<evidence type="ECO:0000256" key="1">
    <source>
        <dbReference type="SAM" id="MobiDB-lite"/>
    </source>
</evidence>
<protein>
    <submittedName>
        <fullName evidence="2">Uncharacterized protein</fullName>
    </submittedName>
</protein>
<dbReference type="AlphaFoldDB" id="A0A2W4WAF1"/>
<feature type="region of interest" description="Disordered" evidence="1">
    <location>
        <begin position="99"/>
        <end position="119"/>
    </location>
</feature>
<accession>A0A2W4WAF1</accession>
<proteinExistence type="predicted"/>
<evidence type="ECO:0000313" key="2">
    <source>
        <dbReference type="EMBL" id="PZO41410.1"/>
    </source>
</evidence>
<name>A0A2W4WAF1_9CYAN</name>
<organism evidence="2 3">
    <name type="scientific">Shackletoniella antarctica</name>
    <dbReference type="NCBI Taxonomy" id="268115"/>
    <lineage>
        <taxon>Bacteria</taxon>
        <taxon>Bacillati</taxon>
        <taxon>Cyanobacteriota</taxon>
        <taxon>Cyanophyceae</taxon>
        <taxon>Oculatellales</taxon>
        <taxon>Oculatellaceae</taxon>
        <taxon>Shackletoniella</taxon>
    </lineage>
</organism>
<comment type="caution">
    <text evidence="2">The sequence shown here is derived from an EMBL/GenBank/DDBJ whole genome shotgun (WGS) entry which is preliminary data.</text>
</comment>
<reference evidence="3" key="1">
    <citation type="submission" date="2018-04" db="EMBL/GenBank/DDBJ databases">
        <authorList>
            <person name="Cornet L."/>
        </authorList>
    </citation>
    <scope>NUCLEOTIDE SEQUENCE [LARGE SCALE GENOMIC DNA]</scope>
</reference>
<evidence type="ECO:0000313" key="3">
    <source>
        <dbReference type="Proteomes" id="UP000249081"/>
    </source>
</evidence>
<dbReference type="Proteomes" id="UP000249081">
    <property type="component" value="Unassembled WGS sequence"/>
</dbReference>
<reference evidence="2 3" key="2">
    <citation type="submission" date="2018-06" db="EMBL/GenBank/DDBJ databases">
        <title>Metagenomic assembly of (sub)arctic Cyanobacteria and their associated microbiome from non-axenic cultures.</title>
        <authorList>
            <person name="Baurain D."/>
        </authorList>
    </citation>
    <scope>NUCLEOTIDE SEQUENCE [LARGE SCALE GENOMIC DNA]</scope>
    <source>
        <strain evidence="2">ULC041bin1</strain>
    </source>
</reference>
<dbReference type="EMBL" id="QBMN01000064">
    <property type="protein sequence ID" value="PZO41410.1"/>
    <property type="molecule type" value="Genomic_DNA"/>
</dbReference>